<dbReference type="EMBL" id="WJXW01000013">
    <property type="protein sequence ID" value="KAF9730904.1"/>
    <property type="molecule type" value="Genomic_DNA"/>
</dbReference>
<comment type="subcellular location">
    <subcellularLocation>
        <location evidence="1">Membrane</location>
        <topology evidence="1">Multi-pass membrane protein</topology>
    </subcellularLocation>
</comment>
<comment type="similarity">
    <text evidence="5">Belongs to the SAT4 family.</text>
</comment>
<dbReference type="AlphaFoldDB" id="A0A9P6G8Q6"/>
<keyword evidence="4 6" id="KW-0472">Membrane</keyword>
<protein>
    <submittedName>
        <fullName evidence="8">Integral membrane family protein</fullName>
    </submittedName>
</protein>
<evidence type="ECO:0000256" key="2">
    <source>
        <dbReference type="ARBA" id="ARBA00022692"/>
    </source>
</evidence>
<evidence type="ECO:0000313" key="9">
    <source>
        <dbReference type="Proteomes" id="UP000756921"/>
    </source>
</evidence>
<reference evidence="8" key="1">
    <citation type="journal article" date="2020" name="Mol. Plant Microbe Interact.">
        <title>Genome Sequence of the Biocontrol Agent Coniothyrium minitans strain Conio (IMI 134523).</title>
        <authorList>
            <person name="Patel D."/>
            <person name="Shittu T.A."/>
            <person name="Baroncelli R."/>
            <person name="Muthumeenakshi S."/>
            <person name="Osborne T.H."/>
            <person name="Janganan T.K."/>
            <person name="Sreenivasaprasad S."/>
        </authorList>
    </citation>
    <scope>NUCLEOTIDE SEQUENCE</scope>
    <source>
        <strain evidence="8">Conio</strain>
    </source>
</reference>
<dbReference type="InterPro" id="IPR052337">
    <property type="entry name" value="SAT4-like"/>
</dbReference>
<proteinExistence type="inferred from homology"/>
<evidence type="ECO:0000259" key="7">
    <source>
        <dbReference type="Pfam" id="PF20684"/>
    </source>
</evidence>
<keyword evidence="3 6" id="KW-1133">Transmembrane helix</keyword>
<dbReference type="OrthoDB" id="5278984at2759"/>
<dbReference type="InterPro" id="IPR049326">
    <property type="entry name" value="Rhodopsin_dom_fungi"/>
</dbReference>
<evidence type="ECO:0000256" key="4">
    <source>
        <dbReference type="ARBA" id="ARBA00023136"/>
    </source>
</evidence>
<evidence type="ECO:0000256" key="6">
    <source>
        <dbReference type="SAM" id="Phobius"/>
    </source>
</evidence>
<gene>
    <name evidence="8" type="ORF">PMIN01_10862</name>
</gene>
<evidence type="ECO:0000256" key="5">
    <source>
        <dbReference type="ARBA" id="ARBA00038359"/>
    </source>
</evidence>
<dbReference type="PANTHER" id="PTHR33048:SF129">
    <property type="entry name" value="INTEGRAL MEMBRANE PROTEIN-RELATED"/>
    <property type="match status" value="1"/>
</dbReference>
<accession>A0A9P6G8Q6</accession>
<feature type="transmembrane region" description="Helical" evidence="6">
    <location>
        <begin position="12"/>
        <end position="32"/>
    </location>
</feature>
<feature type="transmembrane region" description="Helical" evidence="6">
    <location>
        <begin position="44"/>
        <end position="65"/>
    </location>
</feature>
<feature type="transmembrane region" description="Helical" evidence="6">
    <location>
        <begin position="85"/>
        <end position="106"/>
    </location>
</feature>
<feature type="transmembrane region" description="Helical" evidence="6">
    <location>
        <begin position="184"/>
        <end position="208"/>
    </location>
</feature>
<dbReference type="PANTHER" id="PTHR33048">
    <property type="entry name" value="PTH11-LIKE INTEGRAL MEMBRANE PROTEIN (AFU_ORTHOLOGUE AFUA_5G11245)"/>
    <property type="match status" value="1"/>
</dbReference>
<evidence type="ECO:0000256" key="1">
    <source>
        <dbReference type="ARBA" id="ARBA00004141"/>
    </source>
</evidence>
<keyword evidence="9" id="KW-1185">Reference proteome</keyword>
<name>A0A9P6G8Q6_9PLEO</name>
<sequence length="322" mass="34964">MPPYSNNSSIYLIPVTILGAITLALVFLRIYTRATRIRKLYLDDWLIIGGEALSLLSMAFAYTAIAHGWGKTIAYVTPEIGVDDAVWNAICVALIALFGTPCTLYFIMGLQGLITTSYVVIQLGQCTPVSASWDTVPDVKCWPTDAIVNYGWAVSAIYILMDLAFSLLPIKLVRGLSRSTSEKVLIGFLMSLGLLATAILCAKMSTFLNFGAGDALQATMVPSVYAILENMVGIIACSLPALKSPAESVLKRMGILKEHQLTRPSFVNSVNLSTVRDHGVDDRSGSQVSSQPSKDDIRFSSYTFKPEIVESPQRPATSFCTV</sequence>
<dbReference type="Pfam" id="PF20684">
    <property type="entry name" value="Fung_rhodopsin"/>
    <property type="match status" value="1"/>
</dbReference>
<dbReference type="Proteomes" id="UP000756921">
    <property type="component" value="Unassembled WGS sequence"/>
</dbReference>
<feature type="transmembrane region" description="Helical" evidence="6">
    <location>
        <begin position="151"/>
        <end position="172"/>
    </location>
</feature>
<keyword evidence="2 6" id="KW-0812">Transmembrane</keyword>
<organism evidence="8 9">
    <name type="scientific">Paraphaeosphaeria minitans</name>
    <dbReference type="NCBI Taxonomy" id="565426"/>
    <lineage>
        <taxon>Eukaryota</taxon>
        <taxon>Fungi</taxon>
        <taxon>Dikarya</taxon>
        <taxon>Ascomycota</taxon>
        <taxon>Pezizomycotina</taxon>
        <taxon>Dothideomycetes</taxon>
        <taxon>Pleosporomycetidae</taxon>
        <taxon>Pleosporales</taxon>
        <taxon>Massarineae</taxon>
        <taxon>Didymosphaeriaceae</taxon>
        <taxon>Paraphaeosphaeria</taxon>
    </lineage>
</organism>
<feature type="domain" description="Rhodopsin" evidence="7">
    <location>
        <begin position="28"/>
        <end position="246"/>
    </location>
</feature>
<comment type="caution">
    <text evidence="8">The sequence shown here is derived from an EMBL/GenBank/DDBJ whole genome shotgun (WGS) entry which is preliminary data.</text>
</comment>
<evidence type="ECO:0000313" key="8">
    <source>
        <dbReference type="EMBL" id="KAF9730904.1"/>
    </source>
</evidence>
<dbReference type="GO" id="GO:0016020">
    <property type="term" value="C:membrane"/>
    <property type="evidence" value="ECO:0007669"/>
    <property type="project" value="UniProtKB-SubCell"/>
</dbReference>
<evidence type="ECO:0000256" key="3">
    <source>
        <dbReference type="ARBA" id="ARBA00022989"/>
    </source>
</evidence>